<organism evidence="2 4">
    <name type="scientific">Caerostris darwini</name>
    <dbReference type="NCBI Taxonomy" id="1538125"/>
    <lineage>
        <taxon>Eukaryota</taxon>
        <taxon>Metazoa</taxon>
        <taxon>Ecdysozoa</taxon>
        <taxon>Arthropoda</taxon>
        <taxon>Chelicerata</taxon>
        <taxon>Arachnida</taxon>
        <taxon>Araneae</taxon>
        <taxon>Araneomorphae</taxon>
        <taxon>Entelegynae</taxon>
        <taxon>Araneoidea</taxon>
        <taxon>Araneidae</taxon>
        <taxon>Caerostris</taxon>
    </lineage>
</organism>
<evidence type="ECO:0000313" key="3">
    <source>
        <dbReference type="EMBL" id="GIX72510.1"/>
    </source>
</evidence>
<evidence type="ECO:0000313" key="2">
    <source>
        <dbReference type="EMBL" id="GIX72477.1"/>
    </source>
</evidence>
<evidence type="ECO:0000256" key="1">
    <source>
        <dbReference type="SAM" id="MobiDB-lite"/>
    </source>
</evidence>
<dbReference type="EMBL" id="BPLQ01000535">
    <property type="protein sequence ID" value="GIX72477.1"/>
    <property type="molecule type" value="Genomic_DNA"/>
</dbReference>
<evidence type="ECO:0000313" key="4">
    <source>
        <dbReference type="Proteomes" id="UP001054837"/>
    </source>
</evidence>
<name>A0AAV4MLN5_9ARAC</name>
<dbReference type="Proteomes" id="UP001054837">
    <property type="component" value="Unassembled WGS sequence"/>
</dbReference>
<feature type="region of interest" description="Disordered" evidence="1">
    <location>
        <begin position="64"/>
        <end position="96"/>
    </location>
</feature>
<dbReference type="EMBL" id="BPLQ01000535">
    <property type="protein sequence ID" value="GIX72510.1"/>
    <property type="molecule type" value="Genomic_DNA"/>
</dbReference>
<gene>
    <name evidence="2" type="ORF">CDAR_230171</name>
    <name evidence="3" type="ORF">CDAR_230331</name>
</gene>
<keyword evidence="4" id="KW-1185">Reference proteome</keyword>
<comment type="caution">
    <text evidence="2">The sequence shown here is derived from an EMBL/GenBank/DDBJ whole genome shotgun (WGS) entry which is preliminary data.</text>
</comment>
<accession>A0AAV4MLN5</accession>
<dbReference type="AlphaFoldDB" id="A0AAV4MLN5"/>
<proteinExistence type="predicted"/>
<protein>
    <submittedName>
        <fullName evidence="2">Uncharacterized protein</fullName>
    </submittedName>
</protein>
<sequence length="96" mass="11065">MSHNHQTNQLLRSNLKRAKTNLALYPHLVWQIDSSDEYREIPCPFSARVVSFCRTKTLPLQNEEALASGKRTTKGEGGGQYRSEEYRGRKLISRDE</sequence>
<feature type="compositionally biased region" description="Basic and acidic residues" evidence="1">
    <location>
        <begin position="82"/>
        <end position="96"/>
    </location>
</feature>
<reference evidence="2 4" key="1">
    <citation type="submission" date="2021-06" db="EMBL/GenBank/DDBJ databases">
        <title>Caerostris darwini draft genome.</title>
        <authorList>
            <person name="Kono N."/>
            <person name="Arakawa K."/>
        </authorList>
    </citation>
    <scope>NUCLEOTIDE SEQUENCE [LARGE SCALE GENOMIC DNA]</scope>
</reference>